<dbReference type="EMBL" id="CP136862">
    <property type="protein sequence ID" value="WOJ89262.1"/>
    <property type="molecule type" value="Genomic_DNA"/>
</dbReference>
<reference evidence="2 3" key="1">
    <citation type="submission" date="2023-10" db="EMBL/GenBank/DDBJ databases">
        <title>Novel methanotroph of the genus Methylocapsa from a subarctic wetland.</title>
        <authorList>
            <person name="Belova S.E."/>
            <person name="Oshkin I.Y."/>
            <person name="Miroshnikov K."/>
            <person name="Dedysh S.N."/>
        </authorList>
    </citation>
    <scope>NUCLEOTIDE SEQUENCE [LARGE SCALE GENOMIC DNA]</scope>
    <source>
        <strain evidence="2 3">RX1</strain>
    </source>
</reference>
<dbReference type="RefSeq" id="WP_407338704.1">
    <property type="nucleotide sequence ID" value="NZ_CP136862.1"/>
</dbReference>
<dbReference type="Pfam" id="PF10011">
    <property type="entry name" value="DUF2254"/>
    <property type="match status" value="1"/>
</dbReference>
<accession>A0ABZ0HPQ9</accession>
<sequence length="441" mass="48902">MAKSLPVLFRSALYAFRGGFLIRPFVIALTLGAAGAILSSLEEQTPEISAFVPDVLFPSHADPQVAQAILTDIATSVMTVVSIVFAILLMTLTLASTQFSPRILVSFVRDRVTQWTLGVFLGTFSYCIAALPAARSLPYAFVPVATVTGAMILAPVCVGWLIYFIHHISNAISVNHIVDRIRRETELVIDASMPDQRRPSQLAEAFGVFPEKLEFVIASRQSGYIRFVDIDRLRSLAKSYRICLRLERRVGHFVPEGVALMRVSRGDRIAEERTLQLLAAIDIGPTRTMQQDVEFGIVQIVDIALRAISPAINDPTTAISCVDQLSCILIRWIGRAPPRSHFYDPPHVLRVVVPWINFSGLLDLAFEQIRHYSVADAAVSLRLMRALGDIASTVDEPAIRLCLLERGKRLIAGCVERLQEDDLERLRQRLSMLESGTALED</sequence>
<keyword evidence="1" id="KW-0812">Transmembrane</keyword>
<keyword evidence="1" id="KW-1133">Transmembrane helix</keyword>
<evidence type="ECO:0000256" key="1">
    <source>
        <dbReference type="SAM" id="Phobius"/>
    </source>
</evidence>
<dbReference type="Proteomes" id="UP001626536">
    <property type="component" value="Chromosome"/>
</dbReference>
<keyword evidence="1" id="KW-0472">Membrane</keyword>
<evidence type="ECO:0000313" key="3">
    <source>
        <dbReference type="Proteomes" id="UP001626536"/>
    </source>
</evidence>
<feature type="transmembrane region" description="Helical" evidence="1">
    <location>
        <begin position="140"/>
        <end position="165"/>
    </location>
</feature>
<evidence type="ECO:0000313" key="2">
    <source>
        <dbReference type="EMBL" id="WOJ89262.1"/>
    </source>
</evidence>
<feature type="transmembrane region" description="Helical" evidence="1">
    <location>
        <begin position="73"/>
        <end position="95"/>
    </location>
</feature>
<proteinExistence type="predicted"/>
<organism evidence="2 3">
    <name type="scientific">Methylocapsa polymorpha</name>
    <dbReference type="NCBI Taxonomy" id="3080828"/>
    <lineage>
        <taxon>Bacteria</taxon>
        <taxon>Pseudomonadati</taxon>
        <taxon>Pseudomonadota</taxon>
        <taxon>Alphaproteobacteria</taxon>
        <taxon>Hyphomicrobiales</taxon>
        <taxon>Beijerinckiaceae</taxon>
        <taxon>Methylocapsa</taxon>
    </lineage>
</organism>
<name>A0ABZ0HPQ9_9HYPH</name>
<gene>
    <name evidence="2" type="ORF">RZS28_15885</name>
</gene>
<protein>
    <submittedName>
        <fullName evidence="2">DUF2254 domain-containing protein</fullName>
    </submittedName>
</protein>
<feature type="transmembrane region" description="Helical" evidence="1">
    <location>
        <begin position="115"/>
        <end position="134"/>
    </location>
</feature>
<feature type="transmembrane region" description="Helical" evidence="1">
    <location>
        <begin position="20"/>
        <end position="41"/>
    </location>
</feature>
<keyword evidence="3" id="KW-1185">Reference proteome</keyword>
<dbReference type="InterPro" id="IPR018723">
    <property type="entry name" value="DUF2254_membrane"/>
</dbReference>